<accession>A0A4Z1FYS6</accession>
<comment type="caution">
    <text evidence="1">The sequence shown here is derived from an EMBL/GenBank/DDBJ whole genome shotgun (WGS) entry which is preliminary data.</text>
</comment>
<reference evidence="1 2" key="1">
    <citation type="submission" date="2017-12" db="EMBL/GenBank/DDBJ databases">
        <title>Comparative genomics of Botrytis spp.</title>
        <authorList>
            <person name="Valero-Jimenez C.A."/>
            <person name="Tapia P."/>
            <person name="Veloso J."/>
            <person name="Silva-Moreno E."/>
            <person name="Staats M."/>
            <person name="Valdes J.H."/>
            <person name="Van Kan J.A.L."/>
        </authorList>
    </citation>
    <scope>NUCLEOTIDE SEQUENCE [LARGE SCALE GENOMIC DNA]</scope>
    <source>
        <strain evidence="1 2">Bp0003</strain>
    </source>
</reference>
<dbReference type="AlphaFoldDB" id="A0A4Z1FYS6"/>
<name>A0A4Z1FYS6_9HELO</name>
<evidence type="ECO:0000313" key="2">
    <source>
        <dbReference type="Proteomes" id="UP000297910"/>
    </source>
</evidence>
<sequence length="67" mass="7265">MPKGVMGSKALFRDISDISAISTAVDMPKKDKKKVAVIEAVAVTVAKWMGSVWYLDHTERSQVGVEG</sequence>
<dbReference type="Proteomes" id="UP000297910">
    <property type="component" value="Unassembled WGS sequence"/>
</dbReference>
<evidence type="ECO:0000313" key="1">
    <source>
        <dbReference type="EMBL" id="TGO28808.1"/>
    </source>
</evidence>
<protein>
    <submittedName>
        <fullName evidence="1">Uncharacterized protein</fullName>
    </submittedName>
</protein>
<gene>
    <name evidence="1" type="ORF">BPAE_0023g00740</name>
</gene>
<proteinExistence type="predicted"/>
<dbReference type="EMBL" id="PQXI01000023">
    <property type="protein sequence ID" value="TGO28808.1"/>
    <property type="molecule type" value="Genomic_DNA"/>
</dbReference>
<organism evidence="1 2">
    <name type="scientific">Botrytis paeoniae</name>
    <dbReference type="NCBI Taxonomy" id="278948"/>
    <lineage>
        <taxon>Eukaryota</taxon>
        <taxon>Fungi</taxon>
        <taxon>Dikarya</taxon>
        <taxon>Ascomycota</taxon>
        <taxon>Pezizomycotina</taxon>
        <taxon>Leotiomycetes</taxon>
        <taxon>Helotiales</taxon>
        <taxon>Sclerotiniaceae</taxon>
        <taxon>Botrytis</taxon>
    </lineage>
</organism>
<keyword evidence="2" id="KW-1185">Reference proteome</keyword>